<keyword evidence="1" id="KW-0812">Transmembrane</keyword>
<dbReference type="RefSeq" id="WP_149159687.1">
    <property type="nucleotide sequence ID" value="NZ_CP043505.1"/>
</dbReference>
<gene>
    <name evidence="3" type="ORF">FLP10_03930</name>
</gene>
<dbReference type="OrthoDB" id="5006953at2"/>
<evidence type="ECO:0008006" key="5">
    <source>
        <dbReference type="Google" id="ProtNLM"/>
    </source>
</evidence>
<evidence type="ECO:0000256" key="1">
    <source>
        <dbReference type="SAM" id="Phobius"/>
    </source>
</evidence>
<evidence type="ECO:0000256" key="2">
    <source>
        <dbReference type="SAM" id="SignalP"/>
    </source>
</evidence>
<sequence length="169" mass="16730">MIRKIFATVAVAAAVLLAAPATATAQEGGTGYVGQGTNVTLTVGQVGTMTFTGLAPSSPSTATAPDAVTLAVLKASTASRPTDATGTVSYQVSSNTPGTYTITATAGQYVATGTLTVVPADTPARASGSLSGTGFDLPVLWLWIGGGALILGAALIVVLTTVRRSRNDS</sequence>
<protein>
    <recommendedName>
        <fullName evidence="5">Carboxypeptidase regulatory-like domain-containing protein</fullName>
    </recommendedName>
</protein>
<evidence type="ECO:0000313" key="3">
    <source>
        <dbReference type="EMBL" id="QEO13664.1"/>
    </source>
</evidence>
<keyword evidence="1" id="KW-1133">Transmembrane helix</keyword>
<dbReference type="Proteomes" id="UP000324678">
    <property type="component" value="Chromosome"/>
</dbReference>
<dbReference type="KEGG" id="ail:FLP10_03930"/>
<keyword evidence="2" id="KW-0732">Signal</keyword>
<accession>A0A5C1YC44</accession>
<proteinExistence type="predicted"/>
<keyword evidence="1" id="KW-0472">Membrane</keyword>
<dbReference type="EMBL" id="CP043505">
    <property type="protein sequence ID" value="QEO13664.1"/>
    <property type="molecule type" value="Genomic_DNA"/>
</dbReference>
<reference evidence="3 4" key="1">
    <citation type="submission" date="2019-09" db="EMBL/GenBank/DDBJ databases">
        <title>Genome sequencing of strain KACC 19306.</title>
        <authorList>
            <person name="Heo J."/>
            <person name="Kim S.-J."/>
            <person name="Kim J.-S."/>
            <person name="Hong S.-B."/>
            <person name="Kwon S.-W."/>
        </authorList>
    </citation>
    <scope>NUCLEOTIDE SEQUENCE [LARGE SCALE GENOMIC DNA]</scope>
    <source>
        <strain evidence="3 4">KACC 19306</strain>
    </source>
</reference>
<dbReference type="AlphaFoldDB" id="A0A5C1YC44"/>
<name>A0A5C1YC44_9MICO</name>
<organism evidence="3 4">
    <name type="scientific">Agromyces intestinalis</name>
    <dbReference type="NCBI Taxonomy" id="2592652"/>
    <lineage>
        <taxon>Bacteria</taxon>
        <taxon>Bacillati</taxon>
        <taxon>Actinomycetota</taxon>
        <taxon>Actinomycetes</taxon>
        <taxon>Micrococcales</taxon>
        <taxon>Microbacteriaceae</taxon>
        <taxon>Agromyces</taxon>
    </lineage>
</organism>
<evidence type="ECO:0000313" key="4">
    <source>
        <dbReference type="Proteomes" id="UP000324678"/>
    </source>
</evidence>
<feature type="transmembrane region" description="Helical" evidence="1">
    <location>
        <begin position="140"/>
        <end position="162"/>
    </location>
</feature>
<keyword evidence="4" id="KW-1185">Reference proteome</keyword>
<feature type="chain" id="PRO_5023133770" description="Carboxypeptidase regulatory-like domain-containing protein" evidence="2">
    <location>
        <begin position="26"/>
        <end position="169"/>
    </location>
</feature>
<feature type="signal peptide" evidence="2">
    <location>
        <begin position="1"/>
        <end position="25"/>
    </location>
</feature>